<gene>
    <name evidence="2" type="ORF">FKW77_004576</name>
</gene>
<protein>
    <recommendedName>
        <fullName evidence="4">Altered inheritance of mitochondria protein 21</fullName>
    </recommendedName>
</protein>
<dbReference type="STRING" id="50376.A0A517LIL1"/>
<name>A0A517LIL1_9PEZI</name>
<accession>A0A517LIL1</accession>
<feature type="region of interest" description="Disordered" evidence="1">
    <location>
        <begin position="581"/>
        <end position="739"/>
    </location>
</feature>
<sequence>MATPSIPPRPSRSAQQAPASTSANVEIPRIPARPKRSVERSVSPGRDTFARSPLNDPTHHNAKLPGSSNLSRSISRDLPPRPPSVSLPSIGHEGDEYASLTPQPEEQAKQIAGDLPLHAPKATLPVSSAKSRIATVTRTDSSQAAAAGIGKPSSETDSQIGHSLTRSTSSQASRSRPASRPASLYRVDTHEYEQDRIPVFGIQVPMYPNAGDVQAPTPSNSVPPPSTGIGFFNNGGTPFATGRNHSRTRSGREHFTGPPDSYGLHGHGVNDKDPFEKAWYDKHPDDHAREAKGVYGPAIQVDRKEWALSSDELNKLVHGSTPASGMGTSSHVVSTPDEQIGYLASEEYASRMASPRPSSAKPRRASSQTFAESPLRVGAFPPDQVDAALKNAQGQQHDDAVDSDADNDDEIIHVDPPSKRHSKIGGGGYDPPTQDLGPDGGNTVDKGGEFLETGYGVPILASDEAIHRPESRFMQPAVEPELERRGDDYFDPSGRRSSATSQHNMPMAHLSRYNTEDRENVGTPLDDVREYEPLFPEDDDRSSSAPAKLVARRPDVLARHQFPSQDVWEDTPESMMYQTTVDTPQNEEKPHKAAEHEPVDLFETPEAEKARQTNATGPDFKVPDDSFLSDAKSKKTGFKPGVAGELPSRPGMTQRFPSQDIWEDSPDSQMHTTVVDDRDEDEEEEKPVPQIPARPAQKVAPSVPDRPKPQVPIRPSKLRETSDETVEKAKPPVPARPTGSKIAALQAGFMSDLNKKLGLGPVAPKKEEIAPQAEEEKAPLADARKGRAKGPQRRKPGVAPGPVEEEKKISKPRFAISTMTIWEVDESGELNMGGNKAEAKTDTQAVVPITAPTAAETASAEPVAPSTSEGMALQTGQLDTKIGDEEEKTISLGGRAPEPGSVVVDADGTQHVGAPDSVGSTEKTVTDI</sequence>
<feature type="compositionally biased region" description="Basic and acidic residues" evidence="1">
    <location>
        <begin position="514"/>
        <end position="532"/>
    </location>
</feature>
<feature type="compositionally biased region" description="Low complexity" evidence="1">
    <location>
        <begin position="854"/>
        <end position="866"/>
    </location>
</feature>
<feature type="region of interest" description="Disordered" evidence="1">
    <location>
        <begin position="244"/>
        <end position="265"/>
    </location>
</feature>
<evidence type="ECO:0000256" key="1">
    <source>
        <dbReference type="SAM" id="MobiDB-lite"/>
    </source>
</evidence>
<evidence type="ECO:0000313" key="3">
    <source>
        <dbReference type="Proteomes" id="UP000316270"/>
    </source>
</evidence>
<feature type="compositionally biased region" description="Polar residues" evidence="1">
    <location>
        <begin position="153"/>
        <end position="162"/>
    </location>
</feature>
<feature type="region of interest" description="Disordered" evidence="1">
    <location>
        <begin position="854"/>
        <end position="928"/>
    </location>
</feature>
<feature type="compositionally biased region" description="Basic residues" evidence="1">
    <location>
        <begin position="786"/>
        <end position="796"/>
    </location>
</feature>
<keyword evidence="3" id="KW-1185">Reference proteome</keyword>
<feature type="compositionally biased region" description="Polar residues" evidence="1">
    <location>
        <begin position="125"/>
        <end position="144"/>
    </location>
</feature>
<evidence type="ECO:0000313" key="2">
    <source>
        <dbReference type="EMBL" id="QDS75484.1"/>
    </source>
</evidence>
<feature type="region of interest" description="Disordered" evidence="1">
    <location>
        <begin position="762"/>
        <end position="811"/>
    </location>
</feature>
<feature type="compositionally biased region" description="Polar residues" evidence="1">
    <location>
        <begin position="12"/>
        <end position="24"/>
    </location>
</feature>
<dbReference type="OrthoDB" id="5386574at2759"/>
<dbReference type="AlphaFoldDB" id="A0A517LIL1"/>
<proteinExistence type="predicted"/>
<organism evidence="2 3">
    <name type="scientific">Venturia effusa</name>
    <dbReference type="NCBI Taxonomy" id="50376"/>
    <lineage>
        <taxon>Eukaryota</taxon>
        <taxon>Fungi</taxon>
        <taxon>Dikarya</taxon>
        <taxon>Ascomycota</taxon>
        <taxon>Pezizomycotina</taxon>
        <taxon>Dothideomycetes</taxon>
        <taxon>Pleosporomycetidae</taxon>
        <taxon>Venturiales</taxon>
        <taxon>Venturiaceae</taxon>
        <taxon>Venturia</taxon>
    </lineage>
</organism>
<feature type="compositionally biased region" description="Low complexity" evidence="1">
    <location>
        <begin position="163"/>
        <end position="184"/>
    </location>
</feature>
<feature type="compositionally biased region" description="Basic and acidic residues" evidence="1">
    <location>
        <begin position="764"/>
        <end position="785"/>
    </location>
</feature>
<feature type="compositionally biased region" description="Polar residues" evidence="1">
    <location>
        <begin position="918"/>
        <end position="928"/>
    </location>
</feature>
<feature type="compositionally biased region" description="Basic and acidic residues" evidence="1">
    <location>
        <begin position="717"/>
        <end position="730"/>
    </location>
</feature>
<feature type="compositionally biased region" description="Basic and acidic residues" evidence="1">
    <location>
        <begin position="586"/>
        <end position="599"/>
    </location>
</feature>
<dbReference type="InterPro" id="IPR021582">
    <property type="entry name" value="Aim21"/>
</dbReference>
<feature type="compositionally biased region" description="Polar residues" evidence="1">
    <location>
        <begin position="495"/>
        <end position="504"/>
    </location>
</feature>
<feature type="compositionally biased region" description="Low complexity" evidence="1">
    <location>
        <begin position="350"/>
        <end position="360"/>
    </location>
</feature>
<feature type="compositionally biased region" description="Pro residues" evidence="1">
    <location>
        <begin position="1"/>
        <end position="10"/>
    </location>
</feature>
<dbReference type="Proteomes" id="UP000316270">
    <property type="component" value="Chromosome 13"/>
</dbReference>
<dbReference type="Pfam" id="PF11489">
    <property type="entry name" value="Aim21"/>
    <property type="match status" value="1"/>
</dbReference>
<feature type="region of interest" description="Disordered" evidence="1">
    <location>
        <begin position="468"/>
        <end position="547"/>
    </location>
</feature>
<dbReference type="EMBL" id="CP042197">
    <property type="protein sequence ID" value="QDS75484.1"/>
    <property type="molecule type" value="Genomic_DNA"/>
</dbReference>
<evidence type="ECO:0008006" key="4">
    <source>
        <dbReference type="Google" id="ProtNLM"/>
    </source>
</evidence>
<feature type="region of interest" description="Disordered" evidence="1">
    <location>
        <begin position="1"/>
        <end position="191"/>
    </location>
</feature>
<reference evidence="2 3" key="1">
    <citation type="submission" date="2019-07" db="EMBL/GenBank/DDBJ databases">
        <title>Finished genome of Venturia effusa.</title>
        <authorList>
            <person name="Young C.A."/>
            <person name="Cox M.P."/>
            <person name="Ganley A.R.D."/>
            <person name="David W.J."/>
        </authorList>
    </citation>
    <scope>NUCLEOTIDE SEQUENCE [LARGE SCALE GENOMIC DNA]</scope>
    <source>
        <strain evidence="3">albino</strain>
    </source>
</reference>
<feature type="compositionally biased region" description="Polar residues" evidence="1">
    <location>
        <begin position="321"/>
        <end position="337"/>
    </location>
</feature>
<feature type="region of interest" description="Disordered" evidence="1">
    <location>
        <begin position="318"/>
        <end position="449"/>
    </location>
</feature>